<evidence type="ECO:0000313" key="3">
    <source>
        <dbReference type="WBParaSite" id="SSLN_0000632801-mRNA-1"/>
    </source>
</evidence>
<proteinExistence type="predicted"/>
<gene>
    <name evidence="1" type="ORF">SSLN_LOCUS6131</name>
</gene>
<dbReference type="AlphaFoldDB" id="A0A183SPI3"/>
<sequence>MLLWPPLTGTQLSQVDPCSYALPSGDTPGNCQNRRAKPGSAGGGGCGYAFFWSGRPMVEWHDFVVSFAIRNDIVGRLPCMPQGINDRLMSLRLSFRRDQFATIISAYDPPMTSSDVAKNKFYEDLHALLASFFCERVLNTIYC</sequence>
<evidence type="ECO:0000313" key="2">
    <source>
        <dbReference type="Proteomes" id="UP000275846"/>
    </source>
</evidence>
<name>A0A183SPI3_SCHSO</name>
<dbReference type="EMBL" id="UYSU01033553">
    <property type="protein sequence ID" value="VDL92516.1"/>
    <property type="molecule type" value="Genomic_DNA"/>
</dbReference>
<evidence type="ECO:0000313" key="1">
    <source>
        <dbReference type="EMBL" id="VDL92516.1"/>
    </source>
</evidence>
<organism evidence="3">
    <name type="scientific">Schistocephalus solidus</name>
    <name type="common">Tapeworm</name>
    <dbReference type="NCBI Taxonomy" id="70667"/>
    <lineage>
        <taxon>Eukaryota</taxon>
        <taxon>Metazoa</taxon>
        <taxon>Spiralia</taxon>
        <taxon>Lophotrochozoa</taxon>
        <taxon>Platyhelminthes</taxon>
        <taxon>Cestoda</taxon>
        <taxon>Eucestoda</taxon>
        <taxon>Diphyllobothriidea</taxon>
        <taxon>Diphyllobothriidae</taxon>
        <taxon>Schistocephalus</taxon>
    </lineage>
</organism>
<keyword evidence="2" id="KW-1185">Reference proteome</keyword>
<reference evidence="1 2" key="2">
    <citation type="submission" date="2018-11" db="EMBL/GenBank/DDBJ databases">
        <authorList>
            <consortium name="Pathogen Informatics"/>
        </authorList>
    </citation>
    <scope>NUCLEOTIDE SEQUENCE [LARGE SCALE GENOMIC DNA]</scope>
    <source>
        <strain evidence="1 2">NST_G2</strain>
    </source>
</reference>
<dbReference type="Proteomes" id="UP000275846">
    <property type="component" value="Unassembled WGS sequence"/>
</dbReference>
<accession>A0A183SPI3</accession>
<reference evidence="3" key="1">
    <citation type="submission" date="2016-06" db="UniProtKB">
        <authorList>
            <consortium name="WormBaseParasite"/>
        </authorList>
    </citation>
    <scope>IDENTIFICATION</scope>
</reference>
<protein>
    <submittedName>
        <fullName evidence="1 3">Uncharacterized protein</fullName>
    </submittedName>
</protein>
<dbReference type="WBParaSite" id="SSLN_0000632801-mRNA-1">
    <property type="protein sequence ID" value="SSLN_0000632801-mRNA-1"/>
    <property type="gene ID" value="SSLN_0000632801"/>
</dbReference>